<sequence length="303" mass="34300">MSSLPQELSENLPPFLDTDSAGELPLGPEQFLVAHQDVNDKLTPQERLPEVVPLLDRDQNQALVQLPRLKSKVQTADLDRAAGHQADEILVPLDSKVPKPTKFVVSPKNLKKDLAERWSLAEIVGIPHQLSKPQRQKQTLQDEYSSMDTLYPGSLPLELQVNADEPPGPPEQVGLSQFHLEPKSQNPETLEDIQDLSCNKIRYIERHTFESLPFLQYINLGCNLITELSFGTFQAWHGMQFLHNLILSRNPLTAVEDPYLFELPALKYLDMGTTHITLTTLKNILMMTVELEKLSRLKETKES</sequence>
<dbReference type="InterPro" id="IPR032675">
    <property type="entry name" value="LRR_dom_sf"/>
</dbReference>
<dbReference type="InterPro" id="IPR001611">
    <property type="entry name" value="Leu-rich_rpt"/>
</dbReference>
<dbReference type="SUPFAM" id="SSF52058">
    <property type="entry name" value="L domain-like"/>
    <property type="match status" value="1"/>
</dbReference>
<protein>
    <submittedName>
        <fullName evidence="2">LRRC37B isoform 14</fullName>
    </submittedName>
</protein>
<feature type="region of interest" description="Disordered" evidence="1">
    <location>
        <begin position="1"/>
        <end position="23"/>
    </location>
</feature>
<proteinExistence type="predicted"/>
<name>A0A2J8TNH6_PONAB</name>
<dbReference type="PANTHER" id="PTHR23045:SF9">
    <property type="entry name" value="LEUCINE RICH REPEAT CONTAINING 37A-RELATED"/>
    <property type="match status" value="1"/>
</dbReference>
<organism evidence="2">
    <name type="scientific">Pongo abelii</name>
    <name type="common">Sumatran orangutan</name>
    <name type="synonym">Pongo pygmaeus abelii</name>
    <dbReference type="NCBI Taxonomy" id="9601"/>
    <lineage>
        <taxon>Eukaryota</taxon>
        <taxon>Metazoa</taxon>
        <taxon>Chordata</taxon>
        <taxon>Craniata</taxon>
        <taxon>Vertebrata</taxon>
        <taxon>Euteleostomi</taxon>
        <taxon>Mammalia</taxon>
        <taxon>Eutheria</taxon>
        <taxon>Euarchontoglires</taxon>
        <taxon>Primates</taxon>
        <taxon>Haplorrhini</taxon>
        <taxon>Catarrhini</taxon>
        <taxon>Hominidae</taxon>
        <taxon>Pongo</taxon>
    </lineage>
</organism>
<dbReference type="PANTHER" id="PTHR23045">
    <property type="entry name" value="LEUCINE-RICH REPEAT-CONTAINING PROTEIN 37A"/>
    <property type="match status" value="1"/>
</dbReference>
<reference evidence="2" key="1">
    <citation type="submission" date="2017-12" db="EMBL/GenBank/DDBJ databases">
        <title>High-resolution comparative analysis of great ape genomes.</title>
        <authorList>
            <person name="Pollen A."/>
            <person name="Hastie A."/>
            <person name="Hormozdiari F."/>
            <person name="Dougherty M."/>
            <person name="Liu R."/>
            <person name="Chaisson M."/>
            <person name="Hoppe E."/>
            <person name="Hill C."/>
            <person name="Pang A."/>
            <person name="Hillier L."/>
            <person name="Baker C."/>
            <person name="Armstrong J."/>
            <person name="Shendure J."/>
            <person name="Paten B."/>
            <person name="Wilson R."/>
            <person name="Chao H."/>
            <person name="Schneider V."/>
            <person name="Ventura M."/>
            <person name="Kronenberg Z."/>
            <person name="Murali S."/>
            <person name="Gordon D."/>
            <person name="Cantsilieris S."/>
            <person name="Munson K."/>
            <person name="Nelson B."/>
            <person name="Raja A."/>
            <person name="Underwood J."/>
            <person name="Diekhans M."/>
            <person name="Fiddes I."/>
            <person name="Haussler D."/>
            <person name="Eichler E."/>
        </authorList>
    </citation>
    <scope>NUCLEOTIDE SEQUENCE [LARGE SCALE GENOMIC DNA]</scope>
    <source>
        <strain evidence="2">Susie</strain>
    </source>
</reference>
<dbReference type="Pfam" id="PF13855">
    <property type="entry name" value="LRR_8"/>
    <property type="match status" value="1"/>
</dbReference>
<comment type="caution">
    <text evidence="2">The sequence shown here is derived from an EMBL/GenBank/DDBJ whole genome shotgun (WGS) entry which is preliminary data.</text>
</comment>
<evidence type="ECO:0000313" key="2">
    <source>
        <dbReference type="EMBL" id="PNJ34508.1"/>
    </source>
</evidence>
<dbReference type="Gene3D" id="3.80.10.10">
    <property type="entry name" value="Ribonuclease Inhibitor"/>
    <property type="match status" value="1"/>
</dbReference>
<evidence type="ECO:0000256" key="1">
    <source>
        <dbReference type="SAM" id="MobiDB-lite"/>
    </source>
</evidence>
<dbReference type="AlphaFoldDB" id="A0A2J8TNH6"/>
<accession>A0A2J8TNH6</accession>
<dbReference type="EMBL" id="NDHI03003489">
    <property type="protein sequence ID" value="PNJ34508.1"/>
    <property type="molecule type" value="Genomic_DNA"/>
</dbReference>
<gene>
    <name evidence="2" type="ORF">CR201_G0033682</name>
</gene>
<dbReference type="InterPro" id="IPR015753">
    <property type="entry name" value="LRRC37"/>
</dbReference>